<dbReference type="Proteomes" id="UP000485058">
    <property type="component" value="Unassembled WGS sequence"/>
</dbReference>
<dbReference type="InterPro" id="IPR032675">
    <property type="entry name" value="LRR_dom_sf"/>
</dbReference>
<name>A0A699YSY7_HAELA</name>
<gene>
    <name evidence="2" type="ORF">HaLaN_04590</name>
</gene>
<dbReference type="AlphaFoldDB" id="A0A699YSY7"/>
<accession>A0A699YSY7</accession>
<dbReference type="SUPFAM" id="SSF52047">
    <property type="entry name" value="RNI-like"/>
    <property type="match status" value="1"/>
</dbReference>
<evidence type="ECO:0000313" key="2">
    <source>
        <dbReference type="EMBL" id="GFH09449.1"/>
    </source>
</evidence>
<comment type="subcellular location">
    <subcellularLocation>
        <location evidence="1">Cytoplasm</location>
        <location evidence="1">Cytoskeleton</location>
        <location evidence="1">Cilium axoneme</location>
    </subcellularLocation>
</comment>
<comment type="caution">
    <text evidence="2">The sequence shown here is derived from an EMBL/GenBank/DDBJ whole genome shotgun (WGS) entry which is preliminary data.</text>
</comment>
<keyword evidence="3" id="KW-1185">Reference proteome</keyword>
<dbReference type="GO" id="GO:0005930">
    <property type="term" value="C:axoneme"/>
    <property type="evidence" value="ECO:0007669"/>
    <property type="project" value="UniProtKB-SubCell"/>
</dbReference>
<evidence type="ECO:0000256" key="1">
    <source>
        <dbReference type="ARBA" id="ARBA00004430"/>
    </source>
</evidence>
<organism evidence="2 3">
    <name type="scientific">Haematococcus lacustris</name>
    <name type="common">Green alga</name>
    <name type="synonym">Haematococcus pluvialis</name>
    <dbReference type="NCBI Taxonomy" id="44745"/>
    <lineage>
        <taxon>Eukaryota</taxon>
        <taxon>Viridiplantae</taxon>
        <taxon>Chlorophyta</taxon>
        <taxon>core chlorophytes</taxon>
        <taxon>Chlorophyceae</taxon>
        <taxon>CS clade</taxon>
        <taxon>Chlamydomonadales</taxon>
        <taxon>Haematococcaceae</taxon>
        <taxon>Haematococcus</taxon>
    </lineage>
</organism>
<protein>
    <submittedName>
        <fullName evidence="2">Uncharacterized protein</fullName>
    </submittedName>
</protein>
<dbReference type="EMBL" id="BLLF01000235">
    <property type="protein sequence ID" value="GFH09449.1"/>
    <property type="molecule type" value="Genomic_DNA"/>
</dbReference>
<reference evidence="2 3" key="1">
    <citation type="submission" date="2020-02" db="EMBL/GenBank/DDBJ databases">
        <title>Draft genome sequence of Haematococcus lacustris strain NIES-144.</title>
        <authorList>
            <person name="Morimoto D."/>
            <person name="Nakagawa S."/>
            <person name="Yoshida T."/>
            <person name="Sawayama S."/>
        </authorList>
    </citation>
    <scope>NUCLEOTIDE SEQUENCE [LARGE SCALE GENOMIC DNA]</scope>
    <source>
        <strain evidence="2 3">NIES-144</strain>
    </source>
</reference>
<dbReference type="Gene3D" id="3.80.10.10">
    <property type="entry name" value="Ribonuclease Inhibitor"/>
    <property type="match status" value="1"/>
</dbReference>
<evidence type="ECO:0000313" key="3">
    <source>
        <dbReference type="Proteomes" id="UP000485058"/>
    </source>
</evidence>
<sequence length="109" mass="11816">MRNLESLELSECAVRGDSLQPLLGAIRKHKALTKVKVVQTGILKKYRNTKTSALGALFKPKLGLTHVAVSGAFWGETLMQAAADQLKTHTTLQSLAIEFPVSISLNPDC</sequence>
<proteinExistence type="predicted"/>